<evidence type="ECO:0000313" key="2">
    <source>
        <dbReference type="EMBL" id="ONF42152.1"/>
    </source>
</evidence>
<comment type="caution">
    <text evidence="2">The sequence shown here is derived from an EMBL/GenBank/DDBJ whole genome shotgun (WGS) entry which is preliminary data.</text>
</comment>
<evidence type="ECO:0000259" key="1">
    <source>
        <dbReference type="Pfam" id="PF19657"/>
    </source>
</evidence>
<reference evidence="2 3" key="1">
    <citation type="submission" date="2016-12" db="EMBL/GenBank/DDBJ databases">
        <title>Marinobacter lutaoensis whole genome sequencing.</title>
        <authorList>
            <person name="Verma A."/>
            <person name="Krishnamurthi S."/>
        </authorList>
    </citation>
    <scope>NUCLEOTIDE SEQUENCE [LARGE SCALE GENOMIC DNA]</scope>
    <source>
        <strain evidence="2 3">T5054</strain>
    </source>
</reference>
<dbReference type="STRING" id="135739.BTO32_17205"/>
<accession>A0A1V2DND1</accession>
<dbReference type="Proteomes" id="UP000189339">
    <property type="component" value="Unassembled WGS sequence"/>
</dbReference>
<dbReference type="AlphaFoldDB" id="A0A1V2DND1"/>
<protein>
    <recommendedName>
        <fullName evidence="1">DUF6160 domain-containing protein</fullName>
    </recommendedName>
</protein>
<dbReference type="InterPro" id="IPR046158">
    <property type="entry name" value="DUF6160"/>
</dbReference>
<dbReference type="EMBL" id="MSCW01000014">
    <property type="protein sequence ID" value="ONF42152.1"/>
    <property type="molecule type" value="Genomic_DNA"/>
</dbReference>
<feature type="domain" description="DUF6160" evidence="1">
    <location>
        <begin position="8"/>
        <end position="77"/>
    </location>
</feature>
<keyword evidence="3" id="KW-1185">Reference proteome</keyword>
<dbReference type="Pfam" id="PF19657">
    <property type="entry name" value="DUF6160"/>
    <property type="match status" value="1"/>
</dbReference>
<sequence>MVSGTTPVLADLQHLDDEALADVRGQGGFTLETELQLGLDRLSYLDDGQAIQLEGLHLGSSEQDDRGAYHQVRVNIDHGAALNLDYLVTDRRIEFGDVRLAGAPGVGMGGVFFDHSLQGSFRLRAGGVTGGAGYSFDSAYTMTGGRLGYRTNGNEVFLDDVWMDVEALGMTLDLVGTALRLEAPHVRGQWRVGAIRYSDNPLNHGRSRDLGSGDWLPSYGGLEGDYELSTITLIQAGGRRGEGVRLDHEARLNTAGFIYLDDGHPLAFKDISGDFRVNDLRLDVDVDGQGRPALALTATGVDGALSIGALALGDQGQSLGAVNFRFLFQDHIFAGRQYRNAVYLQGGGHPDAGPQGLRLATEWSLPSADLSYTDDGHRVVFSGLQSWGQGDITVNVTRSGERNGTRFYDGLRIGFEGVKAGYRINGLRVGDENAPLQGGTELLLALGVYPAYEFELDGQVTLGPGGASGEGIRLNSDLRVGNGRAALIVAPYDEGAGEVPQKGLWIADLEYEGHVREMTLDVTDEGLALVQGEAWSTLDVGNLRLGDKDSGASFGRFVLERYEQGSVMTVVPGGAGDVCIGGQGSSGASCETSGGRWEARGEQGITVRLKQLLVPAAADGRRNALTWEAHRARDSQGNAVNGSGMRLVLDDIHTSDGGDLDGAGAESNDYGIRTELGVDVYQTRVVKKQNGPDSLGVQGNRGDEKIMDPSAPQGYRYVSNPSVEQAANRPLGFAVQARTRFKELSVRSVDLIHPTGGRQTAVYGVRLQNVDLRANLTATPMP</sequence>
<evidence type="ECO:0000313" key="3">
    <source>
        <dbReference type="Proteomes" id="UP000189339"/>
    </source>
</evidence>
<gene>
    <name evidence="2" type="ORF">BTO32_17205</name>
</gene>
<dbReference type="OrthoDB" id="6731175at2"/>
<name>A0A1V2DND1_9GAMM</name>
<proteinExistence type="predicted"/>
<organism evidence="2 3">
    <name type="scientific">Marinobacter lutaoensis</name>
    <dbReference type="NCBI Taxonomy" id="135739"/>
    <lineage>
        <taxon>Bacteria</taxon>
        <taxon>Pseudomonadati</taxon>
        <taxon>Pseudomonadota</taxon>
        <taxon>Gammaproteobacteria</taxon>
        <taxon>Pseudomonadales</taxon>
        <taxon>Marinobacteraceae</taxon>
        <taxon>Marinobacter</taxon>
    </lineage>
</organism>